<evidence type="ECO:0000313" key="15">
    <source>
        <dbReference type="EMBL" id="KAK3009027.1"/>
    </source>
</evidence>
<feature type="region of interest" description="Disordered" evidence="11">
    <location>
        <begin position="622"/>
        <end position="641"/>
    </location>
</feature>
<feature type="chain" id="PRO_5041738307" description="Protein kinase domain-containing protein" evidence="13">
    <location>
        <begin position="22"/>
        <end position="649"/>
    </location>
</feature>
<evidence type="ECO:0000256" key="3">
    <source>
        <dbReference type="ARBA" id="ARBA00022614"/>
    </source>
</evidence>
<dbReference type="PROSITE" id="PS50011">
    <property type="entry name" value="PROTEIN_KINASE_DOM"/>
    <property type="match status" value="1"/>
</dbReference>
<dbReference type="Pfam" id="PF00560">
    <property type="entry name" value="LRR_1"/>
    <property type="match status" value="1"/>
</dbReference>
<keyword evidence="8 12" id="KW-0472">Membrane</keyword>
<evidence type="ECO:0000256" key="2">
    <source>
        <dbReference type="ARBA" id="ARBA00022553"/>
    </source>
</evidence>
<dbReference type="AlphaFoldDB" id="A0AA88VHV0"/>
<feature type="binding site" evidence="10">
    <location>
        <position position="367"/>
    </location>
    <ligand>
        <name>ATP</name>
        <dbReference type="ChEBI" id="CHEBI:30616"/>
    </ligand>
</feature>
<keyword evidence="5 13" id="KW-0732">Signal</keyword>
<dbReference type="PANTHER" id="PTHR48007:SF64">
    <property type="entry name" value="POLLEN RECEPTOR-LIKE KINASE 1"/>
    <property type="match status" value="1"/>
</dbReference>
<dbReference type="FunFam" id="1.10.510.10:FF:000480">
    <property type="entry name" value="Pollen receptor-like kinase 1"/>
    <property type="match status" value="1"/>
</dbReference>
<feature type="domain" description="Protein kinase" evidence="14">
    <location>
        <begin position="338"/>
        <end position="624"/>
    </location>
</feature>
<comment type="caution">
    <text evidence="15">The sequence shown here is derived from an EMBL/GenBank/DDBJ whole genome shotgun (WGS) entry which is preliminary data.</text>
</comment>
<dbReference type="InterPro" id="IPR032675">
    <property type="entry name" value="LRR_dom_sf"/>
</dbReference>
<evidence type="ECO:0000256" key="9">
    <source>
        <dbReference type="ARBA" id="ARBA00023170"/>
    </source>
</evidence>
<evidence type="ECO:0000256" key="4">
    <source>
        <dbReference type="ARBA" id="ARBA00022692"/>
    </source>
</evidence>
<evidence type="ECO:0000313" key="16">
    <source>
        <dbReference type="Proteomes" id="UP001188597"/>
    </source>
</evidence>
<feature type="transmembrane region" description="Helical" evidence="12">
    <location>
        <begin position="237"/>
        <end position="262"/>
    </location>
</feature>
<feature type="compositionally biased region" description="Polar residues" evidence="11">
    <location>
        <begin position="272"/>
        <end position="283"/>
    </location>
</feature>
<dbReference type="GO" id="GO:0051707">
    <property type="term" value="P:response to other organism"/>
    <property type="evidence" value="ECO:0007669"/>
    <property type="project" value="UniProtKB-ARBA"/>
</dbReference>
<dbReference type="Gene3D" id="3.30.200.20">
    <property type="entry name" value="Phosphorylase Kinase, domain 1"/>
    <property type="match status" value="1"/>
</dbReference>
<accession>A0AA88VHV0</accession>
<keyword evidence="9" id="KW-0675">Receptor</keyword>
<evidence type="ECO:0000259" key="14">
    <source>
        <dbReference type="PROSITE" id="PS50011"/>
    </source>
</evidence>
<dbReference type="GO" id="GO:0004672">
    <property type="term" value="F:protein kinase activity"/>
    <property type="evidence" value="ECO:0007669"/>
    <property type="project" value="InterPro"/>
</dbReference>
<dbReference type="InterPro" id="IPR001611">
    <property type="entry name" value="Leu-rich_rpt"/>
</dbReference>
<organism evidence="15 16">
    <name type="scientific">Escallonia herrerae</name>
    <dbReference type="NCBI Taxonomy" id="1293975"/>
    <lineage>
        <taxon>Eukaryota</taxon>
        <taxon>Viridiplantae</taxon>
        <taxon>Streptophyta</taxon>
        <taxon>Embryophyta</taxon>
        <taxon>Tracheophyta</taxon>
        <taxon>Spermatophyta</taxon>
        <taxon>Magnoliopsida</taxon>
        <taxon>eudicotyledons</taxon>
        <taxon>Gunneridae</taxon>
        <taxon>Pentapetalae</taxon>
        <taxon>asterids</taxon>
        <taxon>campanulids</taxon>
        <taxon>Escalloniales</taxon>
        <taxon>Escalloniaceae</taxon>
        <taxon>Escallonia</taxon>
    </lineage>
</organism>
<dbReference type="SMART" id="SM00369">
    <property type="entry name" value="LRR_TYP"/>
    <property type="match status" value="2"/>
</dbReference>
<keyword evidence="16" id="KW-1185">Reference proteome</keyword>
<keyword evidence="3" id="KW-0433">Leucine-rich repeat</keyword>
<reference evidence="15" key="1">
    <citation type="submission" date="2022-12" db="EMBL/GenBank/DDBJ databases">
        <title>Draft genome assemblies for two species of Escallonia (Escalloniales).</title>
        <authorList>
            <person name="Chanderbali A."/>
            <person name="Dervinis C."/>
            <person name="Anghel I."/>
            <person name="Soltis D."/>
            <person name="Soltis P."/>
            <person name="Zapata F."/>
        </authorList>
    </citation>
    <scope>NUCLEOTIDE SEQUENCE</scope>
    <source>
        <strain evidence="15">UCBG64.0493</strain>
        <tissue evidence="15">Leaf</tissue>
    </source>
</reference>
<evidence type="ECO:0000256" key="10">
    <source>
        <dbReference type="PROSITE-ProRule" id="PRU10141"/>
    </source>
</evidence>
<dbReference type="SUPFAM" id="SSF52058">
    <property type="entry name" value="L domain-like"/>
    <property type="match status" value="1"/>
</dbReference>
<evidence type="ECO:0000256" key="7">
    <source>
        <dbReference type="ARBA" id="ARBA00022989"/>
    </source>
</evidence>
<proteinExistence type="predicted"/>
<gene>
    <name evidence="15" type="ORF">RJ639_013471</name>
</gene>
<keyword evidence="10" id="KW-0067">ATP-binding</keyword>
<dbReference type="Gene3D" id="3.80.10.10">
    <property type="entry name" value="Ribonuclease Inhibitor"/>
    <property type="match status" value="2"/>
</dbReference>
<evidence type="ECO:0000256" key="8">
    <source>
        <dbReference type="ARBA" id="ARBA00023136"/>
    </source>
</evidence>
<dbReference type="PANTHER" id="PTHR48007">
    <property type="entry name" value="LEUCINE-RICH REPEAT RECEPTOR-LIKE PROTEIN KINASE PXC1"/>
    <property type="match status" value="1"/>
</dbReference>
<keyword evidence="4 12" id="KW-0812">Transmembrane</keyword>
<evidence type="ECO:0000256" key="13">
    <source>
        <dbReference type="SAM" id="SignalP"/>
    </source>
</evidence>
<dbReference type="InterPro" id="IPR046959">
    <property type="entry name" value="PRK1-6/SRF4-like"/>
</dbReference>
<evidence type="ECO:0000256" key="1">
    <source>
        <dbReference type="ARBA" id="ARBA00004167"/>
    </source>
</evidence>
<keyword evidence="6" id="KW-0677">Repeat</keyword>
<dbReference type="Gene3D" id="1.10.510.10">
    <property type="entry name" value="Transferase(Phosphotransferase) domain 1"/>
    <property type="match status" value="1"/>
</dbReference>
<keyword evidence="10" id="KW-0547">Nucleotide-binding</keyword>
<sequence length="649" mass="72053">MAPGNPSRFFVLLIVLVHVVASSSRSDSEILLKFKDSLRNKNSFPDWNPSKTPCSNSKANWAGILCNKGAVWGIKLEKMGLQGVLDVEPLRELSSLRTMSLMNNELEGGLPDMKKLGALKTLYLSNNKFSGEIPGNAFDGMLSLKKLHLAHNRFSGAIPSSLSRLPRLSELMLEGNEFDGDIPNFQQEMLQRLNVSHNKLEGRIPSRFSKLNASSFSGNNDLCGPPLGSCSSGKVSIVTIIIIVIVVVAALAAVAAAIIIILRRRKKIASQPEDQQAPATASANLDKMEQGASSSSSPEHSTHSYRGQKTVHNDQSTGSKLSFLREDIERFELSDLLGSSAEVLGGGVFGSTYKAALSPSRKVVAVKRFRQMNNVGKEEFQEHMRRLGRLRHNNLLPLLAYYYRKEEKLLVSDYVDNVSLAVHLHGNRGRNQPSPDWPTRLKIMKGVARGLLYLYNELPSLIAPHGHLKSSNVLLNESSEPLLTDYGLAPVVNQEHAQELMIAYKAPEYKQNGRITRKTDVWSLGILILEILTGKFPANSLQQGKGSDSDLGTWVQTMVREEWDKVEVFDKEMGRTKNNEGEMIKLLRIGLSCCEVDVEKRMDMKEVVDRIEELREKDGDEDFYSSYASEGDMRSSRGLSDDFAYSING</sequence>
<evidence type="ECO:0000256" key="11">
    <source>
        <dbReference type="SAM" id="MobiDB-lite"/>
    </source>
</evidence>
<dbReference type="GO" id="GO:0016020">
    <property type="term" value="C:membrane"/>
    <property type="evidence" value="ECO:0007669"/>
    <property type="project" value="UniProtKB-SubCell"/>
</dbReference>
<feature type="signal peptide" evidence="13">
    <location>
        <begin position="1"/>
        <end position="21"/>
    </location>
</feature>
<dbReference type="EMBL" id="JAVXUP010001689">
    <property type="protein sequence ID" value="KAK3009027.1"/>
    <property type="molecule type" value="Genomic_DNA"/>
</dbReference>
<name>A0AA88VHV0_9ASTE</name>
<evidence type="ECO:0000256" key="6">
    <source>
        <dbReference type="ARBA" id="ARBA00022737"/>
    </source>
</evidence>
<dbReference type="GO" id="GO:0006952">
    <property type="term" value="P:defense response"/>
    <property type="evidence" value="ECO:0007669"/>
    <property type="project" value="UniProtKB-ARBA"/>
</dbReference>
<dbReference type="PROSITE" id="PS00107">
    <property type="entry name" value="PROTEIN_KINASE_ATP"/>
    <property type="match status" value="1"/>
</dbReference>
<comment type="subcellular location">
    <subcellularLocation>
        <location evidence="1">Membrane</location>
        <topology evidence="1">Single-pass membrane protein</topology>
    </subcellularLocation>
</comment>
<dbReference type="GO" id="GO:0005524">
    <property type="term" value="F:ATP binding"/>
    <property type="evidence" value="ECO:0007669"/>
    <property type="project" value="UniProtKB-UniRule"/>
</dbReference>
<dbReference type="InterPro" id="IPR000719">
    <property type="entry name" value="Prot_kinase_dom"/>
</dbReference>
<dbReference type="FunFam" id="3.80.10.10:FF:000400">
    <property type="entry name" value="Nuclear pore complex protein NUP107"/>
    <property type="match status" value="1"/>
</dbReference>
<dbReference type="InterPro" id="IPR017441">
    <property type="entry name" value="Protein_kinase_ATP_BS"/>
</dbReference>
<keyword evidence="7 12" id="KW-1133">Transmembrane helix</keyword>
<dbReference type="Pfam" id="PF00069">
    <property type="entry name" value="Pkinase"/>
    <property type="match status" value="1"/>
</dbReference>
<dbReference type="Proteomes" id="UP001188597">
    <property type="component" value="Unassembled WGS sequence"/>
</dbReference>
<protein>
    <recommendedName>
        <fullName evidence="14">Protein kinase domain-containing protein</fullName>
    </recommendedName>
</protein>
<dbReference type="InterPro" id="IPR013210">
    <property type="entry name" value="LRR_N_plant-typ"/>
</dbReference>
<keyword evidence="2" id="KW-0597">Phosphoprotein</keyword>
<dbReference type="InterPro" id="IPR011009">
    <property type="entry name" value="Kinase-like_dom_sf"/>
</dbReference>
<feature type="region of interest" description="Disordered" evidence="11">
    <location>
        <begin position="271"/>
        <end position="317"/>
    </location>
</feature>
<dbReference type="SUPFAM" id="SSF56112">
    <property type="entry name" value="Protein kinase-like (PK-like)"/>
    <property type="match status" value="1"/>
</dbReference>
<dbReference type="InterPro" id="IPR003591">
    <property type="entry name" value="Leu-rich_rpt_typical-subtyp"/>
</dbReference>
<dbReference type="Pfam" id="PF13855">
    <property type="entry name" value="LRR_8"/>
    <property type="match status" value="1"/>
</dbReference>
<evidence type="ECO:0000256" key="5">
    <source>
        <dbReference type="ARBA" id="ARBA00022729"/>
    </source>
</evidence>
<dbReference type="Pfam" id="PF08263">
    <property type="entry name" value="LRRNT_2"/>
    <property type="match status" value="1"/>
</dbReference>
<evidence type="ECO:0000256" key="12">
    <source>
        <dbReference type="SAM" id="Phobius"/>
    </source>
</evidence>